<dbReference type="EMBL" id="PCSX01000038">
    <property type="protein sequence ID" value="PIP58008.1"/>
    <property type="molecule type" value="Genomic_DNA"/>
</dbReference>
<reference evidence="1 2" key="1">
    <citation type="submission" date="2017-09" db="EMBL/GenBank/DDBJ databases">
        <title>Depth-based differentiation of microbial function through sediment-hosted aquifers and enrichment of novel symbionts in the deep terrestrial subsurface.</title>
        <authorList>
            <person name="Probst A.J."/>
            <person name="Ladd B."/>
            <person name="Jarett J.K."/>
            <person name="Geller-Mcgrath D.E."/>
            <person name="Sieber C.M."/>
            <person name="Emerson J.B."/>
            <person name="Anantharaman K."/>
            <person name="Thomas B.C."/>
            <person name="Malmstrom R."/>
            <person name="Stieglmeier M."/>
            <person name="Klingl A."/>
            <person name="Woyke T."/>
            <person name="Ryan C.M."/>
            <person name="Banfield J.F."/>
        </authorList>
    </citation>
    <scope>NUCLEOTIDE SEQUENCE [LARGE SCALE GENOMIC DNA]</scope>
    <source>
        <strain evidence="1">CG22_combo_CG10-13_8_21_14_all_37_9</strain>
    </source>
</reference>
<proteinExistence type="predicted"/>
<accession>A0A2H0BLZ8</accession>
<dbReference type="Proteomes" id="UP000229334">
    <property type="component" value="Unassembled WGS sequence"/>
</dbReference>
<dbReference type="AlphaFoldDB" id="A0A2H0BLZ8"/>
<protein>
    <submittedName>
        <fullName evidence="1">Uncharacterized protein</fullName>
    </submittedName>
</protein>
<comment type="caution">
    <text evidence="1">The sequence shown here is derived from an EMBL/GenBank/DDBJ whole genome shotgun (WGS) entry which is preliminary data.</text>
</comment>
<sequence length="134" mass="15023">MSEQISPLNLETEIAELSKQIESKRRLLEAEQGVLVEDRELVSAVLKEELFPSQISASTTKTNPNDDSASADYLDSLDEETVESANALLSRIPEFGFRKTVALAAKMGPYNLDIFHDVLTTRLYDELKTRGYLK</sequence>
<evidence type="ECO:0000313" key="1">
    <source>
        <dbReference type="EMBL" id="PIP58008.1"/>
    </source>
</evidence>
<gene>
    <name evidence="1" type="ORF">COX02_02550</name>
</gene>
<organism evidence="1 2">
    <name type="scientific">Candidatus Vogelbacteria bacterium CG22_combo_CG10-13_8_21_14_all_37_9</name>
    <dbReference type="NCBI Taxonomy" id="1975046"/>
    <lineage>
        <taxon>Bacteria</taxon>
        <taxon>Candidatus Vogeliibacteriota</taxon>
    </lineage>
</organism>
<name>A0A2H0BLZ8_9BACT</name>
<evidence type="ECO:0000313" key="2">
    <source>
        <dbReference type="Proteomes" id="UP000229334"/>
    </source>
</evidence>